<gene>
    <name evidence="2" type="ORF">BA92_05565</name>
    <name evidence="1" type="ORF">IE90_11600</name>
</gene>
<evidence type="ECO:0000313" key="1">
    <source>
        <dbReference type="EMBL" id="KIO43749.1"/>
    </source>
</evidence>
<reference evidence="2 4" key="1">
    <citation type="submission" date="2014-07" db="EMBL/GenBank/DDBJ databases">
        <title>Porphyromonadaceae bacterium OUH 308042 = ATCC BAA-2681 = DSM 28342 draft genome.</title>
        <authorList>
            <person name="Sydenham T.V."/>
            <person name="Hasman H."/>
            <person name="Justensen U.S."/>
        </authorList>
    </citation>
    <scope>NUCLEOTIDE SEQUENCE [LARGE SCALE GENOMIC DNA]</scope>
    <source>
        <strain evidence="2 4">OUH 308042</strain>
    </source>
</reference>
<evidence type="ECO:0000313" key="3">
    <source>
        <dbReference type="Proteomes" id="UP000031937"/>
    </source>
</evidence>
<name>A0A0C3NIE7_9PORP</name>
<organism evidence="2 4">
    <name type="scientific">Sanguibacteroides justesenii</name>
    <dbReference type="NCBI Taxonomy" id="1547597"/>
    <lineage>
        <taxon>Bacteria</taxon>
        <taxon>Pseudomonadati</taxon>
        <taxon>Bacteroidota</taxon>
        <taxon>Bacteroidia</taxon>
        <taxon>Bacteroidales</taxon>
        <taxon>Porphyromonadaceae</taxon>
        <taxon>Sanguibacteroides</taxon>
    </lineage>
</organism>
<dbReference type="EMBL" id="JPIT01000031">
    <property type="protein sequence ID" value="KIO43749.1"/>
    <property type="molecule type" value="Genomic_DNA"/>
</dbReference>
<proteinExistence type="predicted"/>
<protein>
    <submittedName>
        <fullName evidence="2">Uncharacterized protein</fullName>
    </submittedName>
</protein>
<dbReference type="Proteomes" id="UP000031937">
    <property type="component" value="Unassembled WGS sequence"/>
</dbReference>
<accession>A0A0C3NIE7</accession>
<dbReference type="EMBL" id="JPIU01000037">
    <property type="protein sequence ID" value="KIO45912.1"/>
    <property type="molecule type" value="Genomic_DNA"/>
</dbReference>
<comment type="caution">
    <text evidence="2">The sequence shown here is derived from an EMBL/GenBank/DDBJ whole genome shotgun (WGS) entry which is preliminary data.</text>
</comment>
<evidence type="ECO:0000313" key="2">
    <source>
        <dbReference type="EMBL" id="KIO45912.1"/>
    </source>
</evidence>
<keyword evidence="4" id="KW-1185">Reference proteome</keyword>
<dbReference type="AlphaFoldDB" id="A0A0C3NIE7"/>
<sequence>MDNDKYASDTIGGIKRFIRFVRKRSKDVNDISLISIIIYNKLIDIGKLLKKVADHKKHLCKGEYLNKIRFSKSVI</sequence>
<dbReference type="Proteomes" id="UP000031980">
    <property type="component" value="Unassembled WGS sequence"/>
</dbReference>
<reference evidence="1 3" key="2">
    <citation type="submission" date="2014-07" db="EMBL/GenBank/DDBJ databases">
        <title>Porphyromonadaceae bacterium OUH 334697 = ATCC BAA-2682 = DSM 28341 draft genome.</title>
        <authorList>
            <person name="Sydenham T.V."/>
            <person name="Hasman H."/>
            <person name="Justesen U.S."/>
        </authorList>
    </citation>
    <scope>NUCLEOTIDE SEQUENCE [LARGE SCALE GENOMIC DNA]</scope>
    <source>
        <strain evidence="1 3">OUH 334697</strain>
    </source>
</reference>
<evidence type="ECO:0000313" key="4">
    <source>
        <dbReference type="Proteomes" id="UP000031980"/>
    </source>
</evidence>